<accession>A0A381PXU0</accession>
<feature type="non-terminal residue" evidence="1">
    <location>
        <position position="391"/>
    </location>
</feature>
<dbReference type="InterPro" id="IPR008323">
    <property type="entry name" value="UCP033563"/>
</dbReference>
<dbReference type="PANTHER" id="PTHR36454">
    <property type="entry name" value="LMO2823 PROTEIN"/>
    <property type="match status" value="1"/>
</dbReference>
<dbReference type="PANTHER" id="PTHR36454:SF1">
    <property type="entry name" value="DUF1015 DOMAIN-CONTAINING PROTEIN"/>
    <property type="match status" value="1"/>
</dbReference>
<evidence type="ECO:0008006" key="2">
    <source>
        <dbReference type="Google" id="ProtNLM"/>
    </source>
</evidence>
<proteinExistence type="predicted"/>
<gene>
    <name evidence="1" type="ORF">METZ01_LOCUS24308</name>
</gene>
<feature type="non-terminal residue" evidence="1">
    <location>
        <position position="1"/>
    </location>
</feature>
<dbReference type="EMBL" id="UINC01001122">
    <property type="protein sequence ID" value="SUZ71454.1"/>
    <property type="molecule type" value="Genomic_DNA"/>
</dbReference>
<dbReference type="AlphaFoldDB" id="A0A381PXU0"/>
<name>A0A381PXU0_9ZZZZ</name>
<sequence>VNVLRAFPGLVIDPVWADQVTTGPYDAYSPRQRAAVAESNPYSFLHVTRSQEDVPPDKRDDVDGLIAGCVAAMQRIYDAGAYLAHDRPSLFLYRMEIGDHAQTGILGLVPVTGADDRRILRHESVRPGRADLLTRHLLEVGMSSSPISLTYRTDEALDAVVAACSASRPILESTSEGVHQTVWAVVGEDADALMDTMGDRALYVTDGHHRLAAAVEARDRVAPTDPDHPLHWTEAVLFPDAEMLVLPFHRRVGDRAGRGAEAIIEALADCGTLQPRADANDARPTGPGTVGVYVGGRWFSLELPPAVGYRAVDRLDVSRLQDGVLAPTFGITDPGSDPMIDYIPEPVGLAALVRRCDADDRVGFVVHATSVAELMAVADDSDLMPPKSSYF</sequence>
<protein>
    <recommendedName>
        <fullName evidence="2">DUF1015 domain-containing protein</fullName>
    </recommendedName>
</protein>
<organism evidence="1">
    <name type="scientific">marine metagenome</name>
    <dbReference type="NCBI Taxonomy" id="408172"/>
    <lineage>
        <taxon>unclassified sequences</taxon>
        <taxon>metagenomes</taxon>
        <taxon>ecological metagenomes</taxon>
    </lineage>
</organism>
<reference evidence="1" key="1">
    <citation type="submission" date="2018-05" db="EMBL/GenBank/DDBJ databases">
        <authorList>
            <person name="Lanie J.A."/>
            <person name="Ng W.-L."/>
            <person name="Kazmierczak K.M."/>
            <person name="Andrzejewski T.M."/>
            <person name="Davidsen T.M."/>
            <person name="Wayne K.J."/>
            <person name="Tettelin H."/>
            <person name="Glass J.I."/>
            <person name="Rusch D."/>
            <person name="Podicherti R."/>
            <person name="Tsui H.-C.T."/>
            <person name="Winkler M.E."/>
        </authorList>
    </citation>
    <scope>NUCLEOTIDE SEQUENCE</scope>
</reference>
<evidence type="ECO:0000313" key="1">
    <source>
        <dbReference type="EMBL" id="SUZ71454.1"/>
    </source>
</evidence>
<dbReference type="Pfam" id="PF06245">
    <property type="entry name" value="DUF1015"/>
    <property type="match status" value="1"/>
</dbReference>